<dbReference type="EMBL" id="JABBJJ010000447">
    <property type="protein sequence ID" value="NMO22617.1"/>
    <property type="molecule type" value="Genomic_DNA"/>
</dbReference>
<protein>
    <submittedName>
        <fullName evidence="2">Peptidase C39 family protein</fullName>
    </submittedName>
</protein>
<proteinExistence type="predicted"/>
<dbReference type="AlphaFoldDB" id="A0A848LWZ0"/>
<feature type="domain" description="Peptidase C39-like" evidence="1">
    <location>
        <begin position="212"/>
        <end position="352"/>
    </location>
</feature>
<dbReference type="Gene3D" id="3.90.70.10">
    <property type="entry name" value="Cysteine proteinases"/>
    <property type="match status" value="1"/>
</dbReference>
<organism evidence="2 3">
    <name type="scientific">Pyxidicoccus fallax</name>
    <dbReference type="NCBI Taxonomy" id="394095"/>
    <lineage>
        <taxon>Bacteria</taxon>
        <taxon>Pseudomonadati</taxon>
        <taxon>Myxococcota</taxon>
        <taxon>Myxococcia</taxon>
        <taxon>Myxococcales</taxon>
        <taxon>Cystobacterineae</taxon>
        <taxon>Myxococcaceae</taxon>
        <taxon>Pyxidicoccus</taxon>
    </lineage>
</organism>
<dbReference type="Proteomes" id="UP000518300">
    <property type="component" value="Unassembled WGS sequence"/>
</dbReference>
<keyword evidence="3" id="KW-1185">Reference proteome</keyword>
<accession>A0A848LWZ0</accession>
<dbReference type="Pfam" id="PF13529">
    <property type="entry name" value="Peptidase_C39_2"/>
    <property type="match status" value="1"/>
</dbReference>
<reference evidence="2 3" key="1">
    <citation type="submission" date="2020-04" db="EMBL/GenBank/DDBJ databases">
        <title>Draft genome of Pyxidicoccus fallax type strain.</title>
        <authorList>
            <person name="Whitworth D.E."/>
        </authorList>
    </citation>
    <scope>NUCLEOTIDE SEQUENCE [LARGE SCALE GENOMIC DNA]</scope>
    <source>
        <strain evidence="2 3">DSM 14698</strain>
    </source>
</reference>
<dbReference type="InterPro" id="IPR039564">
    <property type="entry name" value="Peptidase_C39-like"/>
</dbReference>
<name>A0A848LWZ0_9BACT</name>
<sequence length="398" mass="42850">MTLVAASNLVACASPPRSPEEPPAEVVAPARLWRRSAAERDFERFTREGTTLAADGALELDAAAPTGTGAPDFGGEYRRGVAISETQLVPGGFTSVVPSFDALTPPGTWLEVTLAARIEGTWTRDYALGVWAFDKQPVARHSVNGQQDADGTVSTDTLNLKRRADALRMKVWLYSSRPDATPRVRALAAAVSDRRGPPDDGTAERSAWGTVLDVPAYSQMLYPDKGPVWCSPTSVTMLLDYWSRKLERPELRATVPEAADRTYDEVYGGTGNWTFNTAYASAMGGGALHGLVARLDGFAPVERLVAAGLPVSISIAYEEGELRGSPLRRLDGHLIVVKGFTPEGDVVCNDPAFPTDAAVEVTYPREQLLKAWRHSRGATYVLWPAGTSLPDGVVGLLR</sequence>
<evidence type="ECO:0000259" key="1">
    <source>
        <dbReference type="Pfam" id="PF13529"/>
    </source>
</evidence>
<evidence type="ECO:0000313" key="3">
    <source>
        <dbReference type="Proteomes" id="UP000518300"/>
    </source>
</evidence>
<comment type="caution">
    <text evidence="2">The sequence shown here is derived from an EMBL/GenBank/DDBJ whole genome shotgun (WGS) entry which is preliminary data.</text>
</comment>
<evidence type="ECO:0000313" key="2">
    <source>
        <dbReference type="EMBL" id="NMO22617.1"/>
    </source>
</evidence>
<gene>
    <name evidence="2" type="ORF">HG543_48345</name>
</gene>